<dbReference type="AlphaFoldDB" id="A0A7D5BSN1"/>
<evidence type="ECO:0000313" key="1">
    <source>
        <dbReference type="EMBL" id="NQX51338.1"/>
    </source>
</evidence>
<sequence>MGEKASAQVRDMPAPQQRLPRRFVMSCVGVLLTAASIAMFTKSAFGTDPFTTFVLGVTKVVGARYGMMYTLINLGIIAVVALVARQNIGLATPVTIFLSGFVTEGCIFLLNRCLPEPGLMVRIVLIGSGIVLQCLATALYYTGNLGVSAYDACALGLHQRLGWPFRFCRIGTDLLCVGIGFSCGAIVGVGTVITAFCMGPLVDFFNRVMAIPLLGAKFWERAGERFGIGWLRQ</sequence>
<gene>
    <name evidence="1" type="ORF">HNS28_07770</name>
</gene>
<dbReference type="EMBL" id="JABNND010000017">
    <property type="protein sequence ID" value="NQX51338.1"/>
    <property type="molecule type" value="Genomic_DNA"/>
</dbReference>
<dbReference type="PANTHER" id="PTHR40078:SF1">
    <property type="entry name" value="INTEGRAL MEMBRANE PROTEIN"/>
    <property type="match status" value="1"/>
</dbReference>
<organism evidence="1 2">
    <name type="scientific">Bifidobacterium longum subsp. infantis</name>
    <dbReference type="NCBI Taxonomy" id="1682"/>
    <lineage>
        <taxon>Bacteria</taxon>
        <taxon>Bacillati</taxon>
        <taxon>Actinomycetota</taxon>
        <taxon>Actinomycetes</taxon>
        <taxon>Bifidobacteriales</taxon>
        <taxon>Bifidobacteriaceae</taxon>
        <taxon>Bifidobacterium</taxon>
    </lineage>
</organism>
<accession>A0A7D5BSN1</accession>
<evidence type="ECO:0008006" key="3">
    <source>
        <dbReference type="Google" id="ProtNLM"/>
    </source>
</evidence>
<dbReference type="InterPro" id="IPR038750">
    <property type="entry name" value="YczE/YyaS-like"/>
</dbReference>
<evidence type="ECO:0000313" key="2">
    <source>
        <dbReference type="Proteomes" id="UP000551316"/>
    </source>
</evidence>
<dbReference type="Pfam" id="PF19700">
    <property type="entry name" value="DUF6198"/>
    <property type="match status" value="1"/>
</dbReference>
<dbReference type="RefSeq" id="WP_050496194.1">
    <property type="nucleotide sequence ID" value="NZ_CP054425.1"/>
</dbReference>
<proteinExistence type="predicted"/>
<dbReference type="PANTHER" id="PTHR40078">
    <property type="entry name" value="INTEGRAL MEMBRANE PROTEIN-RELATED"/>
    <property type="match status" value="1"/>
</dbReference>
<protein>
    <recommendedName>
        <fullName evidence="3">YitT family protein</fullName>
    </recommendedName>
</protein>
<dbReference type="Proteomes" id="UP000551316">
    <property type="component" value="Unassembled WGS sequence"/>
</dbReference>
<reference evidence="1 2" key="1">
    <citation type="submission" date="2020-05" db="EMBL/GenBank/DDBJ databases">
        <title>Draft Genome Sequence of Bifidobacterium longum subsp. Infantis BI-G201, a Commercialization Strain.</title>
        <authorList>
            <person name="Song J."/>
            <person name="Xu Y."/>
            <person name="Han D."/>
            <person name="Teng Q."/>
            <person name="Jiang D."/>
            <person name="Liu Q."/>
        </authorList>
    </citation>
    <scope>NUCLEOTIDE SEQUENCE [LARGE SCALE GENOMIC DNA]</scope>
    <source>
        <strain evidence="1 2">BI-G201</strain>
    </source>
</reference>
<name>A0A7D5BSN1_BIFLI</name>
<comment type="caution">
    <text evidence="1">The sequence shown here is derived from an EMBL/GenBank/DDBJ whole genome shotgun (WGS) entry which is preliminary data.</text>
</comment>